<keyword evidence="3" id="KW-1185">Reference proteome</keyword>
<keyword evidence="1" id="KW-0812">Transmembrane</keyword>
<feature type="transmembrane region" description="Helical" evidence="1">
    <location>
        <begin position="123"/>
        <end position="143"/>
    </location>
</feature>
<organism evidence="2 3">
    <name type="scientific">Arthrobacter ginkgonis</name>
    <dbReference type="NCBI Taxonomy" id="1630594"/>
    <lineage>
        <taxon>Bacteria</taxon>
        <taxon>Bacillati</taxon>
        <taxon>Actinomycetota</taxon>
        <taxon>Actinomycetes</taxon>
        <taxon>Micrococcales</taxon>
        <taxon>Micrococcaceae</taxon>
        <taxon>Arthrobacter</taxon>
    </lineage>
</organism>
<dbReference type="EMBL" id="BAABEO010000020">
    <property type="protein sequence ID" value="GAA3691152.1"/>
    <property type="molecule type" value="Genomic_DNA"/>
</dbReference>
<gene>
    <name evidence="2" type="ORF">GCM10023081_30710</name>
</gene>
<sequence>MGTGPVRGGNGRPNGPRLRLQYGPRAYFKGVVAAYLSWLGASFAVAAFFATVLRVPSAFDDWWLIATFGGPLALACGMPLALLLGLSLRRVGALSGHVAAFAAVFAAFGYAGSALYLPAAGPAFHVAAGLLTGACAAFGRWLVRREVQIQWTPRFPPGPAS</sequence>
<protein>
    <submittedName>
        <fullName evidence="2">Uncharacterized protein</fullName>
    </submittedName>
</protein>
<accession>A0ABP7CM09</accession>
<evidence type="ECO:0000313" key="2">
    <source>
        <dbReference type="EMBL" id="GAA3691152.1"/>
    </source>
</evidence>
<dbReference type="Proteomes" id="UP001500752">
    <property type="component" value="Unassembled WGS sequence"/>
</dbReference>
<proteinExistence type="predicted"/>
<evidence type="ECO:0000313" key="3">
    <source>
        <dbReference type="Proteomes" id="UP001500752"/>
    </source>
</evidence>
<reference evidence="3" key="1">
    <citation type="journal article" date="2019" name="Int. J. Syst. Evol. Microbiol.">
        <title>The Global Catalogue of Microorganisms (GCM) 10K type strain sequencing project: providing services to taxonomists for standard genome sequencing and annotation.</title>
        <authorList>
            <consortium name="The Broad Institute Genomics Platform"/>
            <consortium name="The Broad Institute Genome Sequencing Center for Infectious Disease"/>
            <person name="Wu L."/>
            <person name="Ma J."/>
        </authorList>
    </citation>
    <scope>NUCLEOTIDE SEQUENCE [LARGE SCALE GENOMIC DNA]</scope>
    <source>
        <strain evidence="3">JCM 30742</strain>
    </source>
</reference>
<keyword evidence="1" id="KW-1133">Transmembrane helix</keyword>
<feature type="transmembrane region" description="Helical" evidence="1">
    <location>
        <begin position="98"/>
        <end position="117"/>
    </location>
</feature>
<feature type="transmembrane region" description="Helical" evidence="1">
    <location>
        <begin position="26"/>
        <end position="50"/>
    </location>
</feature>
<feature type="transmembrane region" description="Helical" evidence="1">
    <location>
        <begin position="62"/>
        <end position="86"/>
    </location>
</feature>
<dbReference type="RefSeq" id="WP_345152057.1">
    <property type="nucleotide sequence ID" value="NZ_BAABEO010000020.1"/>
</dbReference>
<name>A0ABP7CM09_9MICC</name>
<comment type="caution">
    <text evidence="2">The sequence shown here is derived from an EMBL/GenBank/DDBJ whole genome shotgun (WGS) entry which is preliminary data.</text>
</comment>
<keyword evidence="1" id="KW-0472">Membrane</keyword>
<evidence type="ECO:0000256" key="1">
    <source>
        <dbReference type="SAM" id="Phobius"/>
    </source>
</evidence>